<evidence type="ECO:0000313" key="2">
    <source>
        <dbReference type="EMBL" id="GES27142.1"/>
    </source>
</evidence>
<dbReference type="Proteomes" id="UP000377595">
    <property type="component" value="Unassembled WGS sequence"/>
</dbReference>
<keyword evidence="3" id="KW-1185">Reference proteome</keyword>
<comment type="caution">
    <text evidence="2">The sequence shown here is derived from an EMBL/GenBank/DDBJ whole genome shotgun (WGS) entry which is preliminary data.</text>
</comment>
<organism evidence="2 3">
    <name type="scientific">Acrocarpospora pleiomorpha</name>
    <dbReference type="NCBI Taxonomy" id="90975"/>
    <lineage>
        <taxon>Bacteria</taxon>
        <taxon>Bacillati</taxon>
        <taxon>Actinomycetota</taxon>
        <taxon>Actinomycetes</taxon>
        <taxon>Streptosporangiales</taxon>
        <taxon>Streptosporangiaceae</taxon>
        <taxon>Acrocarpospora</taxon>
    </lineage>
</organism>
<dbReference type="EMBL" id="BLAF01000112">
    <property type="protein sequence ID" value="GES27142.1"/>
    <property type="molecule type" value="Genomic_DNA"/>
</dbReference>
<reference evidence="2 3" key="1">
    <citation type="submission" date="2019-10" db="EMBL/GenBank/DDBJ databases">
        <title>Whole genome shotgun sequence of Acrocarpospora pleiomorpha NBRC 16267.</title>
        <authorList>
            <person name="Ichikawa N."/>
            <person name="Kimura A."/>
            <person name="Kitahashi Y."/>
            <person name="Komaki H."/>
            <person name="Oguchi A."/>
        </authorList>
    </citation>
    <scope>NUCLEOTIDE SEQUENCE [LARGE SCALE GENOMIC DNA]</scope>
    <source>
        <strain evidence="2 3">NBRC 16267</strain>
    </source>
</reference>
<protein>
    <submittedName>
        <fullName evidence="2">Uncharacterized protein</fullName>
    </submittedName>
</protein>
<evidence type="ECO:0000256" key="1">
    <source>
        <dbReference type="SAM" id="MobiDB-lite"/>
    </source>
</evidence>
<gene>
    <name evidence="2" type="ORF">Aple_100410</name>
</gene>
<feature type="region of interest" description="Disordered" evidence="1">
    <location>
        <begin position="29"/>
        <end position="80"/>
    </location>
</feature>
<proteinExistence type="predicted"/>
<evidence type="ECO:0000313" key="3">
    <source>
        <dbReference type="Proteomes" id="UP000377595"/>
    </source>
</evidence>
<feature type="compositionally biased region" description="Pro residues" evidence="1">
    <location>
        <begin position="71"/>
        <end position="80"/>
    </location>
</feature>
<dbReference type="AlphaFoldDB" id="A0A5M3Y1E7"/>
<name>A0A5M3Y1E7_9ACTN</name>
<sequence>MCRKSWGERSLPERFGSVVVLVDDDGVTGVPDFGDDGDMTVTPSEAAAPPGHGASGRVLVDGMTSVEGSLPPVPGVPAAA</sequence>
<accession>A0A5M3Y1E7</accession>